<accession>A0A4Z2FK47</accession>
<dbReference type="EMBL" id="SRLO01001117">
    <property type="protein sequence ID" value="TNN41331.1"/>
    <property type="molecule type" value="Genomic_DNA"/>
</dbReference>
<dbReference type="AlphaFoldDB" id="A0A4Z2FK47"/>
<reference evidence="1 2" key="1">
    <citation type="submission" date="2019-03" db="EMBL/GenBank/DDBJ databases">
        <title>First draft genome of Liparis tanakae, snailfish: a comprehensive survey of snailfish specific genes.</title>
        <authorList>
            <person name="Kim W."/>
            <person name="Song I."/>
            <person name="Jeong J.-H."/>
            <person name="Kim D."/>
            <person name="Kim S."/>
            <person name="Ryu S."/>
            <person name="Song J.Y."/>
            <person name="Lee S.K."/>
        </authorList>
    </citation>
    <scope>NUCLEOTIDE SEQUENCE [LARGE SCALE GENOMIC DNA]</scope>
    <source>
        <tissue evidence="1">Muscle</tissue>
    </source>
</reference>
<keyword evidence="2" id="KW-1185">Reference proteome</keyword>
<gene>
    <name evidence="1" type="ORF">EYF80_048505</name>
</gene>
<protein>
    <submittedName>
        <fullName evidence="1">Uncharacterized protein</fullName>
    </submittedName>
</protein>
<evidence type="ECO:0000313" key="2">
    <source>
        <dbReference type="Proteomes" id="UP000314294"/>
    </source>
</evidence>
<dbReference type="Proteomes" id="UP000314294">
    <property type="component" value="Unassembled WGS sequence"/>
</dbReference>
<sequence length="110" mass="12005">MTVFPPSSRAMANRMLSWKMRSLVAFMMRSMTRSDAPSLSRWHWTSAKLSSPRPPTPELTTVDAEGKAGFDVPVVSIDEDLPQSLGLSSQSEVDVAVSSPISTHADTRVV</sequence>
<name>A0A4Z2FK47_9TELE</name>
<comment type="caution">
    <text evidence="1">The sequence shown here is derived from an EMBL/GenBank/DDBJ whole genome shotgun (WGS) entry which is preliminary data.</text>
</comment>
<organism evidence="1 2">
    <name type="scientific">Liparis tanakae</name>
    <name type="common">Tanaka's snailfish</name>
    <dbReference type="NCBI Taxonomy" id="230148"/>
    <lineage>
        <taxon>Eukaryota</taxon>
        <taxon>Metazoa</taxon>
        <taxon>Chordata</taxon>
        <taxon>Craniata</taxon>
        <taxon>Vertebrata</taxon>
        <taxon>Euteleostomi</taxon>
        <taxon>Actinopterygii</taxon>
        <taxon>Neopterygii</taxon>
        <taxon>Teleostei</taxon>
        <taxon>Neoteleostei</taxon>
        <taxon>Acanthomorphata</taxon>
        <taxon>Eupercaria</taxon>
        <taxon>Perciformes</taxon>
        <taxon>Cottioidei</taxon>
        <taxon>Cottales</taxon>
        <taxon>Liparidae</taxon>
        <taxon>Liparis</taxon>
    </lineage>
</organism>
<evidence type="ECO:0000313" key="1">
    <source>
        <dbReference type="EMBL" id="TNN41331.1"/>
    </source>
</evidence>
<proteinExistence type="predicted"/>